<reference evidence="10 11" key="1">
    <citation type="submission" date="2021-02" db="EMBL/GenBank/DDBJ databases">
        <title>Sulfurospirillum tamanensis sp. nov.</title>
        <authorList>
            <person name="Frolova A."/>
            <person name="Merkel A."/>
            <person name="Slobodkin A."/>
        </authorList>
    </citation>
    <scope>NUCLEOTIDE SEQUENCE [LARGE SCALE GENOMIC DNA]</scope>
    <source>
        <strain evidence="10 11">T05b</strain>
    </source>
</reference>
<evidence type="ECO:0000259" key="8">
    <source>
        <dbReference type="PROSITE" id="PS50110"/>
    </source>
</evidence>
<evidence type="ECO:0000259" key="9">
    <source>
        <dbReference type="PROSITE" id="PS51755"/>
    </source>
</evidence>
<dbReference type="SMART" id="SM00862">
    <property type="entry name" value="Trans_reg_C"/>
    <property type="match status" value="1"/>
</dbReference>
<evidence type="ECO:0000313" key="10">
    <source>
        <dbReference type="EMBL" id="MBN2963559.1"/>
    </source>
</evidence>
<dbReference type="CDD" id="cd17536">
    <property type="entry name" value="REC_YesN-like"/>
    <property type="match status" value="1"/>
</dbReference>
<reference evidence="11" key="2">
    <citation type="submission" date="2021-02" db="EMBL/GenBank/DDBJ databases">
        <title>Sulfurospirillum tamanensis sp. nov.</title>
        <authorList>
            <person name="Merkel A.Y."/>
        </authorList>
    </citation>
    <scope>NUCLEOTIDE SEQUENCE [LARGE SCALE GENOMIC DNA]</scope>
    <source>
        <strain evidence="11">T05b</strain>
    </source>
</reference>
<evidence type="ECO:0000313" key="11">
    <source>
        <dbReference type="Proteomes" id="UP000703590"/>
    </source>
</evidence>
<keyword evidence="3" id="KW-0805">Transcription regulation</keyword>
<dbReference type="Gene3D" id="3.40.50.2300">
    <property type="match status" value="1"/>
</dbReference>
<evidence type="ECO:0000256" key="6">
    <source>
        <dbReference type="PROSITE-ProRule" id="PRU00169"/>
    </source>
</evidence>
<dbReference type="InterPro" id="IPR001867">
    <property type="entry name" value="OmpR/PhoB-type_DNA-bd"/>
</dbReference>
<dbReference type="InterPro" id="IPR011006">
    <property type="entry name" value="CheY-like_superfamily"/>
</dbReference>
<dbReference type="PROSITE" id="PS51755">
    <property type="entry name" value="OMPR_PHOB"/>
    <property type="match status" value="1"/>
</dbReference>
<dbReference type="Pfam" id="PF00072">
    <property type="entry name" value="Response_reg"/>
    <property type="match status" value="1"/>
</dbReference>
<proteinExistence type="predicted"/>
<evidence type="ECO:0000256" key="3">
    <source>
        <dbReference type="ARBA" id="ARBA00023015"/>
    </source>
</evidence>
<keyword evidence="1 6" id="KW-0597">Phosphoprotein</keyword>
<dbReference type="InterPro" id="IPR001789">
    <property type="entry name" value="Sig_transdc_resp-reg_receiver"/>
</dbReference>
<gene>
    <name evidence="10" type="ORF">JWV37_02105</name>
</gene>
<dbReference type="InterPro" id="IPR036388">
    <property type="entry name" value="WH-like_DNA-bd_sf"/>
</dbReference>
<accession>A0ABS2WPI8</accession>
<name>A0ABS2WPI8_9BACT</name>
<protein>
    <submittedName>
        <fullName evidence="10">Response regulator transcription factor</fullName>
    </submittedName>
</protein>
<organism evidence="10 11">
    <name type="scientific">Sulfurospirillum tamanense</name>
    <dbReference type="NCBI Taxonomy" id="2813362"/>
    <lineage>
        <taxon>Bacteria</taxon>
        <taxon>Pseudomonadati</taxon>
        <taxon>Campylobacterota</taxon>
        <taxon>Epsilonproteobacteria</taxon>
        <taxon>Campylobacterales</taxon>
        <taxon>Sulfurospirillaceae</taxon>
        <taxon>Sulfurospirillum</taxon>
    </lineage>
</organism>
<dbReference type="CDD" id="cd00383">
    <property type="entry name" value="trans_reg_C"/>
    <property type="match status" value="1"/>
</dbReference>
<comment type="caution">
    <text evidence="10">The sequence shown here is derived from an EMBL/GenBank/DDBJ whole genome shotgun (WGS) entry which is preliminary data.</text>
</comment>
<dbReference type="PANTHER" id="PTHR48111">
    <property type="entry name" value="REGULATOR OF RPOS"/>
    <property type="match status" value="1"/>
</dbReference>
<dbReference type="Proteomes" id="UP000703590">
    <property type="component" value="Unassembled WGS sequence"/>
</dbReference>
<dbReference type="InterPro" id="IPR039420">
    <property type="entry name" value="WalR-like"/>
</dbReference>
<keyword evidence="11" id="KW-1185">Reference proteome</keyword>
<dbReference type="Pfam" id="PF00486">
    <property type="entry name" value="Trans_reg_C"/>
    <property type="match status" value="1"/>
</dbReference>
<feature type="DNA-binding region" description="OmpR/PhoB-type" evidence="7">
    <location>
        <begin position="128"/>
        <end position="229"/>
    </location>
</feature>
<feature type="domain" description="Response regulatory" evidence="8">
    <location>
        <begin position="13"/>
        <end position="127"/>
    </location>
</feature>
<keyword evidence="5" id="KW-0804">Transcription</keyword>
<dbReference type="PROSITE" id="PS50110">
    <property type="entry name" value="RESPONSE_REGULATORY"/>
    <property type="match status" value="1"/>
</dbReference>
<evidence type="ECO:0000256" key="1">
    <source>
        <dbReference type="ARBA" id="ARBA00022553"/>
    </source>
</evidence>
<keyword evidence="2" id="KW-0902">Two-component regulatory system</keyword>
<keyword evidence="4 7" id="KW-0238">DNA-binding</keyword>
<feature type="domain" description="OmpR/PhoB-type" evidence="9">
    <location>
        <begin position="128"/>
        <end position="229"/>
    </location>
</feature>
<evidence type="ECO:0000256" key="4">
    <source>
        <dbReference type="ARBA" id="ARBA00023125"/>
    </source>
</evidence>
<reference evidence="10 11" key="3">
    <citation type="submission" date="2021-02" db="EMBL/GenBank/DDBJ databases">
        <authorList>
            <person name="Merkel A.Y."/>
        </authorList>
    </citation>
    <scope>NUCLEOTIDE SEQUENCE [LARGE SCALE GENOMIC DNA]</scope>
    <source>
        <strain evidence="10 11">T05b</strain>
    </source>
</reference>
<dbReference type="RefSeq" id="WP_205458002.1">
    <property type="nucleotide sequence ID" value="NZ_JAFHKK010000003.1"/>
</dbReference>
<dbReference type="SUPFAM" id="SSF52172">
    <property type="entry name" value="CheY-like"/>
    <property type="match status" value="1"/>
</dbReference>
<dbReference type="PANTHER" id="PTHR48111:SF1">
    <property type="entry name" value="TWO-COMPONENT RESPONSE REGULATOR ORR33"/>
    <property type="match status" value="1"/>
</dbReference>
<sequence>MDKALKLQLKTLRILYAEDEPNIRKPISDTLRFYVHSVIEAQDGQEAYELYQLHKPDIILSDILMPKLSGIEFVQNVRAKDRTTPIVLITAHTEKEYLLSAVKLHLEQYLIKPVTLPDLLGVLEACLAQIAQTHPLTHGLPNDYHYDIDHKLLTHKGKEIRLSKKQIDFLEMLIQNRHRVVTYDELQYEVWKDDVMTDNAIRSLVLSLRKKLPKDLIVNLSGIGYKLET</sequence>
<dbReference type="Gene3D" id="1.10.10.10">
    <property type="entry name" value="Winged helix-like DNA-binding domain superfamily/Winged helix DNA-binding domain"/>
    <property type="match status" value="1"/>
</dbReference>
<dbReference type="EMBL" id="JAFHKK010000003">
    <property type="protein sequence ID" value="MBN2963559.1"/>
    <property type="molecule type" value="Genomic_DNA"/>
</dbReference>
<evidence type="ECO:0000256" key="5">
    <source>
        <dbReference type="ARBA" id="ARBA00023163"/>
    </source>
</evidence>
<evidence type="ECO:0000256" key="7">
    <source>
        <dbReference type="PROSITE-ProRule" id="PRU01091"/>
    </source>
</evidence>
<dbReference type="SMART" id="SM00448">
    <property type="entry name" value="REC"/>
    <property type="match status" value="1"/>
</dbReference>
<evidence type="ECO:0000256" key="2">
    <source>
        <dbReference type="ARBA" id="ARBA00023012"/>
    </source>
</evidence>
<feature type="modified residue" description="4-aspartylphosphate" evidence="6">
    <location>
        <position position="62"/>
    </location>
</feature>